<dbReference type="OrthoDB" id="21550at2759"/>
<feature type="compositionally biased region" description="Basic and acidic residues" evidence="10">
    <location>
        <begin position="406"/>
        <end position="432"/>
    </location>
</feature>
<dbReference type="SUPFAM" id="SSF50447">
    <property type="entry name" value="Translation proteins"/>
    <property type="match status" value="1"/>
</dbReference>
<feature type="compositionally biased region" description="Basic and acidic residues" evidence="10">
    <location>
        <begin position="562"/>
        <end position="581"/>
    </location>
</feature>
<feature type="region of interest" description="Disordered" evidence="10">
    <location>
        <begin position="73"/>
        <end position="236"/>
    </location>
</feature>
<feature type="compositionally biased region" description="Polar residues" evidence="10">
    <location>
        <begin position="153"/>
        <end position="162"/>
    </location>
</feature>
<dbReference type="Pfam" id="PF04410">
    <property type="entry name" value="Gar1"/>
    <property type="match status" value="1"/>
</dbReference>
<evidence type="ECO:0000256" key="6">
    <source>
        <dbReference type="ARBA" id="ARBA00022553"/>
    </source>
</evidence>
<feature type="compositionally biased region" description="Basic and acidic residues" evidence="10">
    <location>
        <begin position="1"/>
        <end position="13"/>
    </location>
</feature>
<dbReference type="InterPro" id="IPR007504">
    <property type="entry name" value="H/ACA_rnp_Gar1/Naf1"/>
</dbReference>
<dbReference type="Gene3D" id="2.40.10.230">
    <property type="entry name" value="Probable tRNA pseudouridine synthase domain"/>
    <property type="match status" value="1"/>
</dbReference>
<sequence>MAEPPAKRARLDGLEPVNVDAPASPVDDFDDDFYENTQVDDAGHSKVDNVMPSPAAQSNNTAALIPGLSFWTSPSAPNTSTTAPADTKPVSNPLSLATEDGEDMEDGEVSDTDVFYGDQQQEAQALVTAAEDAPQHNEQDASNSTAPAVPTIDPTTSQSQSIAAVDANKPTSANDDPVATASEPVDEAKIEFLQAAEVNKDNEQAEWQLDSEASDSSDSSSEDSSSDSDSESEGELLTPEEAIKRMMAEDPEDGDGPAPKAKVKTQNEVDEQYQKPDITVTEAMQITELGNVENIVDNLILIKANVSGDYHVLESGSAVCLDNRTVIGQVSETIGRVQDPRYSVGFASAEEISTLGITKGTRIFYVNEHSTFVYTEPLRAEKHTDASGQYDEETNVKEFSDDEEEANFKREIREKKKDLKRKANGDGQDDHQPAAYTNLPYADGVPTSRANPAPSNYQNAPLKYSDDEDEDLGMYRPLARPDRFEDVVGAGAPLEDRSHVRRGAMRGRGWVDRGRGFRGRGGMGAGRGDRFDRGGMHNGGGRGDRFDRGGGRSDRGGQNSRGRGDRSNRGQNDRQGRHQQQDRQMSGPPQDNRQGRRGAFSPSPARQNQGRHQQAQHSPPRGKKNRKRHHRGSPDQASQAAPAASAASTSNVNMNAYAVNNAQSSTDWSSAYSTAAPANYATPSMNIPAPPAAYANPAYHPQQAHDMAQWIQLAAAIQQAQVQQQAVQPPPQQAQHQPQGHYAYPYQYQQAPAQSANPGQANSQPAGSTPSLQDILRALGNGSGS</sequence>
<keyword evidence="12" id="KW-1185">Reference proteome</keyword>
<evidence type="ECO:0000313" key="11">
    <source>
        <dbReference type="EMBL" id="CAI6334605.1"/>
    </source>
</evidence>
<keyword evidence="5" id="KW-0698">rRNA processing</keyword>
<evidence type="ECO:0000256" key="7">
    <source>
        <dbReference type="ARBA" id="ARBA00022884"/>
    </source>
</evidence>
<keyword evidence="4" id="KW-0690">Ribosome biogenesis</keyword>
<comment type="subcellular location">
    <subcellularLocation>
        <location evidence="1">Nucleus</location>
    </subcellularLocation>
</comment>
<feature type="compositionally biased region" description="Polar residues" evidence="10">
    <location>
        <begin position="604"/>
        <end position="617"/>
    </location>
</feature>
<dbReference type="Proteomes" id="UP001152607">
    <property type="component" value="Unassembled WGS sequence"/>
</dbReference>
<evidence type="ECO:0000256" key="4">
    <source>
        <dbReference type="ARBA" id="ARBA00022517"/>
    </source>
</evidence>
<feature type="compositionally biased region" description="Low complexity" evidence="10">
    <location>
        <begin position="722"/>
        <end position="754"/>
    </location>
</feature>
<dbReference type="EMBL" id="CAOQHR010000005">
    <property type="protein sequence ID" value="CAI6334605.1"/>
    <property type="molecule type" value="Genomic_DNA"/>
</dbReference>
<evidence type="ECO:0000256" key="1">
    <source>
        <dbReference type="ARBA" id="ARBA00004123"/>
    </source>
</evidence>
<accession>A0A9W4UES5</accession>
<feature type="region of interest" description="Disordered" evidence="10">
    <location>
        <begin position="1"/>
        <end position="61"/>
    </location>
</feature>
<feature type="region of interest" description="Disordered" evidence="10">
    <location>
        <begin position="722"/>
        <end position="785"/>
    </location>
</feature>
<gene>
    <name evidence="11" type="ORF">PDIGIT_LOCUS7666</name>
</gene>
<reference evidence="11" key="1">
    <citation type="submission" date="2023-01" db="EMBL/GenBank/DDBJ databases">
        <authorList>
            <person name="Van Ghelder C."/>
            <person name="Rancurel C."/>
        </authorList>
    </citation>
    <scope>NUCLEOTIDE SEQUENCE</scope>
    <source>
        <strain evidence="11">CNCM I-4278</strain>
    </source>
</reference>
<dbReference type="GO" id="GO:0005634">
    <property type="term" value="C:nucleus"/>
    <property type="evidence" value="ECO:0007669"/>
    <property type="project" value="UniProtKB-SubCell"/>
</dbReference>
<feature type="compositionally biased region" description="Basic and acidic residues" evidence="10">
    <location>
        <begin position="542"/>
        <end position="555"/>
    </location>
</feature>
<dbReference type="InterPro" id="IPR038664">
    <property type="entry name" value="Gar1/Naf1_Cbf5-bd_sf"/>
</dbReference>
<dbReference type="GO" id="GO:0001522">
    <property type="term" value="P:pseudouridine synthesis"/>
    <property type="evidence" value="ECO:0007669"/>
    <property type="project" value="InterPro"/>
</dbReference>
<keyword evidence="7" id="KW-0694">RNA-binding</keyword>
<evidence type="ECO:0000256" key="9">
    <source>
        <dbReference type="ARBA" id="ARBA00076743"/>
    </source>
</evidence>
<dbReference type="GO" id="GO:0000493">
    <property type="term" value="P:box H/ACA snoRNP assembly"/>
    <property type="evidence" value="ECO:0007669"/>
    <property type="project" value="InterPro"/>
</dbReference>
<evidence type="ECO:0000256" key="2">
    <source>
        <dbReference type="ARBA" id="ARBA00009801"/>
    </source>
</evidence>
<feature type="compositionally biased region" description="Polar residues" evidence="10">
    <location>
        <begin position="755"/>
        <end position="772"/>
    </location>
</feature>
<feature type="region of interest" description="Disordered" evidence="10">
    <location>
        <begin position="498"/>
        <end position="647"/>
    </location>
</feature>
<dbReference type="InterPro" id="IPR009000">
    <property type="entry name" value="Transl_B-barrel_sf"/>
</dbReference>
<dbReference type="PANTHER" id="PTHR31633:SF1">
    <property type="entry name" value="H_ACA RIBONUCLEOPROTEIN COMPLEX NON-CORE SUBUNIT NAF1"/>
    <property type="match status" value="1"/>
</dbReference>
<feature type="compositionally biased region" description="Low complexity" evidence="10">
    <location>
        <begin position="634"/>
        <end position="647"/>
    </location>
</feature>
<dbReference type="GO" id="GO:0003723">
    <property type="term" value="F:RNA binding"/>
    <property type="evidence" value="ECO:0007669"/>
    <property type="project" value="UniProtKB-KW"/>
</dbReference>
<feature type="compositionally biased region" description="Low complexity" evidence="10">
    <location>
        <begin position="73"/>
        <end position="87"/>
    </location>
</feature>
<dbReference type="AlphaFoldDB" id="A0A9W4UES5"/>
<comment type="similarity">
    <text evidence="2">Belongs to the NAF1 family.</text>
</comment>
<dbReference type="GO" id="GO:0005732">
    <property type="term" value="C:sno(s)RNA-containing ribonucleoprotein complex"/>
    <property type="evidence" value="ECO:0007669"/>
    <property type="project" value="InterPro"/>
</dbReference>
<feature type="compositionally biased region" description="Polar residues" evidence="10">
    <location>
        <begin position="448"/>
        <end position="459"/>
    </location>
</feature>
<dbReference type="PANTHER" id="PTHR31633">
    <property type="entry name" value="H/ACA RIBONUCLEOPROTEIN COMPLEX NON-CORE SUBUNIT NAF1"/>
    <property type="match status" value="1"/>
</dbReference>
<evidence type="ECO:0000313" key="12">
    <source>
        <dbReference type="Proteomes" id="UP001152607"/>
    </source>
</evidence>
<keyword evidence="6" id="KW-0597">Phosphoprotein</keyword>
<feature type="compositionally biased region" description="Acidic residues" evidence="10">
    <location>
        <begin position="99"/>
        <end position="111"/>
    </location>
</feature>
<protein>
    <recommendedName>
        <fullName evidence="3">H/ACA ribonucleoprotein complex non-core subunit NAF1</fullName>
    </recommendedName>
    <alternativeName>
        <fullName evidence="9">Nuclear assembly factor 1</fullName>
    </alternativeName>
</protein>
<evidence type="ECO:0000256" key="8">
    <source>
        <dbReference type="ARBA" id="ARBA00023242"/>
    </source>
</evidence>
<feature type="region of interest" description="Disordered" evidence="10">
    <location>
        <begin position="383"/>
        <end position="469"/>
    </location>
</feature>
<keyword evidence="8" id="KW-0539">Nucleus</keyword>
<comment type="caution">
    <text evidence="11">The sequence shown here is derived from an EMBL/GenBank/DDBJ whole genome shotgun (WGS) entry which is preliminary data.</text>
</comment>
<evidence type="ECO:0000256" key="3">
    <source>
        <dbReference type="ARBA" id="ARBA00021438"/>
    </source>
</evidence>
<feature type="region of interest" description="Disordered" evidence="10">
    <location>
        <begin position="249"/>
        <end position="273"/>
    </location>
</feature>
<feature type="compositionally biased region" description="Basic residues" evidence="10">
    <location>
        <begin position="620"/>
        <end position="631"/>
    </location>
</feature>
<name>A0A9W4UES5_9PLEO</name>
<dbReference type="InterPro" id="IPR040309">
    <property type="entry name" value="Naf1"/>
</dbReference>
<dbReference type="GO" id="GO:0006364">
    <property type="term" value="P:rRNA processing"/>
    <property type="evidence" value="ECO:0007669"/>
    <property type="project" value="UniProtKB-KW"/>
</dbReference>
<proteinExistence type="inferred from homology"/>
<organism evidence="11 12">
    <name type="scientific">Periconia digitata</name>
    <dbReference type="NCBI Taxonomy" id="1303443"/>
    <lineage>
        <taxon>Eukaryota</taxon>
        <taxon>Fungi</taxon>
        <taxon>Dikarya</taxon>
        <taxon>Ascomycota</taxon>
        <taxon>Pezizomycotina</taxon>
        <taxon>Dothideomycetes</taxon>
        <taxon>Pleosporomycetidae</taxon>
        <taxon>Pleosporales</taxon>
        <taxon>Massarineae</taxon>
        <taxon>Periconiaceae</taxon>
        <taxon>Periconia</taxon>
    </lineage>
</organism>
<feature type="compositionally biased region" description="Acidic residues" evidence="10">
    <location>
        <begin position="212"/>
        <end position="234"/>
    </location>
</feature>
<evidence type="ECO:0000256" key="5">
    <source>
        <dbReference type="ARBA" id="ARBA00022552"/>
    </source>
</evidence>
<dbReference type="FunFam" id="2.40.10.230:FF:000002">
    <property type="entry name" value="H/ACA ribonucleoprotein complex non-core subunit NAF1"/>
    <property type="match status" value="1"/>
</dbReference>
<evidence type="ECO:0000256" key="10">
    <source>
        <dbReference type="SAM" id="MobiDB-lite"/>
    </source>
</evidence>